<sequence length="502" mass="56219">MIVFPRKHTALLCCFAVFGWTQVSHGQVMLSPTVEKSEAVAEPEPRSPPLLLHARPQSDPPLRYRLWPAPERHRPRNAMVAVNRSMLLVAQVSAKQKRDFLDRYDAWTEIPIDELPVEDAKASYAPFGTAIDVLRTGENWMDLKYDLGLEDMTFAEKLATLLPELQESRDLARLLCMRARVAAAENRWDDAVDDLRLGFRLSEITAHSTNTLLSRLIGIAISESLLDTIESMIQQPNCPNLYWALAGLPVDPLFAMRAAIEYESTTAYHAGSLVGLNELPDEIIGEAKALIRLKEMSDAIATMFDSVDTTAETTFLHQLSTGVLITMMVQPSRQLLLENEDWDERVDELSDAEAVLRASDFELTRIRERWLAWSLLPDELWADNKARREAAMRVSPDTVTLGGQLARIMLPSFPSATSRGLDVKQKHHQLLTLEALRMHAAETGALPDAIDKLTPVPAWLDPISRKPFVYLRKTPTEATLSRAAGSSNQTNPTLTIQLQVTK</sequence>
<proteinExistence type="predicted"/>
<keyword evidence="2" id="KW-1185">Reference proteome</keyword>
<accession>A0ABX5XQB2</accession>
<evidence type="ECO:0000313" key="1">
    <source>
        <dbReference type="EMBL" id="QDV84026.1"/>
    </source>
</evidence>
<reference evidence="1 2" key="1">
    <citation type="submission" date="2019-02" db="EMBL/GenBank/DDBJ databases">
        <title>Deep-cultivation of Planctomycetes and their phenomic and genomic characterization uncovers novel biology.</title>
        <authorList>
            <person name="Wiegand S."/>
            <person name="Jogler M."/>
            <person name="Boedeker C."/>
            <person name="Pinto D."/>
            <person name="Vollmers J."/>
            <person name="Rivas-Marin E."/>
            <person name="Kohn T."/>
            <person name="Peeters S.H."/>
            <person name="Heuer A."/>
            <person name="Rast P."/>
            <person name="Oberbeckmann S."/>
            <person name="Bunk B."/>
            <person name="Jeske O."/>
            <person name="Meyerdierks A."/>
            <person name="Storesund J.E."/>
            <person name="Kallscheuer N."/>
            <person name="Luecker S."/>
            <person name="Lage O.M."/>
            <person name="Pohl T."/>
            <person name="Merkel B.J."/>
            <person name="Hornburger P."/>
            <person name="Mueller R.-W."/>
            <person name="Bruemmer F."/>
            <person name="Labrenz M."/>
            <person name="Spormann A.M."/>
            <person name="Op den Camp H."/>
            <person name="Overmann J."/>
            <person name="Amann R."/>
            <person name="Jetten M.S.M."/>
            <person name="Mascher T."/>
            <person name="Medema M.H."/>
            <person name="Devos D.P."/>
            <person name="Kaster A.-K."/>
            <person name="Ovreas L."/>
            <person name="Rohde M."/>
            <person name="Galperin M.Y."/>
            <person name="Jogler C."/>
        </authorList>
    </citation>
    <scope>NUCLEOTIDE SEQUENCE [LARGE SCALE GENOMIC DNA]</scope>
    <source>
        <strain evidence="1 2">TBK1r</strain>
    </source>
</reference>
<evidence type="ECO:0000313" key="2">
    <source>
        <dbReference type="Proteomes" id="UP000318081"/>
    </source>
</evidence>
<organism evidence="1 2">
    <name type="scientific">Stieleria magnilauensis</name>
    <dbReference type="NCBI Taxonomy" id="2527963"/>
    <lineage>
        <taxon>Bacteria</taxon>
        <taxon>Pseudomonadati</taxon>
        <taxon>Planctomycetota</taxon>
        <taxon>Planctomycetia</taxon>
        <taxon>Pirellulales</taxon>
        <taxon>Pirellulaceae</taxon>
        <taxon>Stieleria</taxon>
    </lineage>
</organism>
<gene>
    <name evidence="1" type="ORF">TBK1r_29690</name>
</gene>
<protein>
    <recommendedName>
        <fullName evidence="3">Tetratricopeptide repeat protein</fullName>
    </recommendedName>
</protein>
<evidence type="ECO:0008006" key="3">
    <source>
        <dbReference type="Google" id="ProtNLM"/>
    </source>
</evidence>
<dbReference type="RefSeq" id="WP_145211692.1">
    <property type="nucleotide sequence ID" value="NZ_CP036432.1"/>
</dbReference>
<name>A0ABX5XQB2_9BACT</name>
<dbReference type="Proteomes" id="UP000318081">
    <property type="component" value="Chromosome"/>
</dbReference>
<dbReference type="EMBL" id="CP036432">
    <property type="protein sequence ID" value="QDV84026.1"/>
    <property type="molecule type" value="Genomic_DNA"/>
</dbReference>